<evidence type="ECO:0000313" key="7">
    <source>
        <dbReference type="EMBL" id="OJJ36077.1"/>
    </source>
</evidence>
<proteinExistence type="inferred from homology"/>
<gene>
    <name evidence="7" type="ORF">ASPWEDRAFT_41310</name>
</gene>
<protein>
    <recommendedName>
        <fullName evidence="9">Pyrroline-5-carboxylate reductase</fullName>
    </recommendedName>
</protein>
<evidence type="ECO:0000259" key="5">
    <source>
        <dbReference type="Pfam" id="PF03807"/>
    </source>
</evidence>
<dbReference type="PIRSF" id="PIRSF000193">
    <property type="entry name" value="Pyrrol-5-carb_rd"/>
    <property type="match status" value="1"/>
</dbReference>
<dbReference type="PANTHER" id="PTHR11645">
    <property type="entry name" value="PYRROLINE-5-CARBOXYLATE REDUCTASE"/>
    <property type="match status" value="1"/>
</dbReference>
<accession>A0A1L9RML7</accession>
<dbReference type="InterPro" id="IPR008927">
    <property type="entry name" value="6-PGluconate_DH-like_C_sf"/>
</dbReference>
<dbReference type="PANTHER" id="PTHR11645:SF0">
    <property type="entry name" value="PYRROLINE-5-CARBOXYLATE REDUCTASE 3"/>
    <property type="match status" value="1"/>
</dbReference>
<dbReference type="InterPro" id="IPR000304">
    <property type="entry name" value="Pyrroline-COOH_reductase"/>
</dbReference>
<dbReference type="FunFam" id="1.10.3730.10:FF:000001">
    <property type="entry name" value="Pyrroline-5-carboxylate reductase"/>
    <property type="match status" value="1"/>
</dbReference>
<dbReference type="InterPro" id="IPR029036">
    <property type="entry name" value="P5CR_dimer"/>
</dbReference>
<evidence type="ECO:0000259" key="6">
    <source>
        <dbReference type="Pfam" id="PF14748"/>
    </source>
</evidence>
<dbReference type="InterPro" id="IPR053790">
    <property type="entry name" value="P5CR-like_CS"/>
</dbReference>
<dbReference type="SUPFAM" id="SSF51735">
    <property type="entry name" value="NAD(P)-binding Rossmann-fold domains"/>
    <property type="match status" value="1"/>
</dbReference>
<dbReference type="Gene3D" id="3.40.50.720">
    <property type="entry name" value="NAD(P)-binding Rossmann-like Domain"/>
    <property type="match status" value="1"/>
</dbReference>
<dbReference type="GeneID" id="63751372"/>
<dbReference type="EMBL" id="KV878212">
    <property type="protein sequence ID" value="OJJ36077.1"/>
    <property type="molecule type" value="Genomic_DNA"/>
</dbReference>
<feature type="domain" description="Pyrroline-5-carboxylate reductase dimerisation" evidence="6">
    <location>
        <begin position="193"/>
        <end position="293"/>
    </location>
</feature>
<dbReference type="SUPFAM" id="SSF48179">
    <property type="entry name" value="6-phosphogluconate dehydrogenase C-terminal domain-like"/>
    <property type="match status" value="1"/>
</dbReference>
<dbReference type="Pfam" id="PF14748">
    <property type="entry name" value="P5CR_dimer"/>
    <property type="match status" value="1"/>
</dbReference>
<dbReference type="GO" id="GO:0004735">
    <property type="term" value="F:pyrroline-5-carboxylate reductase activity"/>
    <property type="evidence" value="ECO:0007669"/>
    <property type="project" value="InterPro"/>
</dbReference>
<evidence type="ECO:0000256" key="4">
    <source>
        <dbReference type="PIRSR" id="PIRSR000193-1"/>
    </source>
</evidence>
<dbReference type="GO" id="GO:0055129">
    <property type="term" value="P:L-proline biosynthetic process"/>
    <property type="evidence" value="ECO:0007669"/>
    <property type="project" value="TreeGrafter"/>
</dbReference>
<evidence type="ECO:0000256" key="3">
    <source>
        <dbReference type="ARBA" id="ARBA00023002"/>
    </source>
</evidence>
<evidence type="ECO:0008006" key="9">
    <source>
        <dbReference type="Google" id="ProtNLM"/>
    </source>
</evidence>
<evidence type="ECO:0000256" key="1">
    <source>
        <dbReference type="ARBA" id="ARBA00005525"/>
    </source>
</evidence>
<dbReference type="Gene3D" id="1.10.3730.10">
    <property type="entry name" value="ProC C-terminal domain-like"/>
    <property type="match status" value="1"/>
</dbReference>
<dbReference type="AlphaFoldDB" id="A0A1L9RML7"/>
<dbReference type="InterPro" id="IPR036291">
    <property type="entry name" value="NAD(P)-bd_dom_sf"/>
</dbReference>
<dbReference type="InterPro" id="IPR028939">
    <property type="entry name" value="P5C_Rdtase_cat_N"/>
</dbReference>
<dbReference type="Pfam" id="PF03807">
    <property type="entry name" value="F420_oxidored"/>
    <property type="match status" value="1"/>
</dbReference>
<feature type="domain" description="Pyrroline-5-carboxylate reductase catalytic N-terminal" evidence="5">
    <location>
        <begin position="10"/>
        <end position="109"/>
    </location>
</feature>
<feature type="binding site" evidence="4">
    <location>
        <position position="81"/>
    </location>
    <ligand>
        <name>NADPH</name>
        <dbReference type="ChEBI" id="CHEBI:57783"/>
    </ligand>
</feature>
<dbReference type="STRING" id="1073089.A0A1L9RML7"/>
<reference evidence="8" key="1">
    <citation type="journal article" date="2017" name="Genome Biol.">
        <title>Comparative genomics reveals high biological diversity and specific adaptations in the industrially and medically important fungal genus Aspergillus.</title>
        <authorList>
            <person name="de Vries R.P."/>
            <person name="Riley R."/>
            <person name="Wiebenga A."/>
            <person name="Aguilar-Osorio G."/>
            <person name="Amillis S."/>
            <person name="Uchima C.A."/>
            <person name="Anderluh G."/>
            <person name="Asadollahi M."/>
            <person name="Askin M."/>
            <person name="Barry K."/>
            <person name="Battaglia E."/>
            <person name="Bayram O."/>
            <person name="Benocci T."/>
            <person name="Braus-Stromeyer S.A."/>
            <person name="Caldana C."/>
            <person name="Canovas D."/>
            <person name="Cerqueira G.C."/>
            <person name="Chen F."/>
            <person name="Chen W."/>
            <person name="Choi C."/>
            <person name="Clum A."/>
            <person name="Dos Santos R.A."/>
            <person name="Damasio A.R."/>
            <person name="Diallinas G."/>
            <person name="Emri T."/>
            <person name="Fekete E."/>
            <person name="Flipphi M."/>
            <person name="Freyberg S."/>
            <person name="Gallo A."/>
            <person name="Gournas C."/>
            <person name="Habgood R."/>
            <person name="Hainaut M."/>
            <person name="Harispe M.L."/>
            <person name="Henrissat B."/>
            <person name="Hilden K.S."/>
            <person name="Hope R."/>
            <person name="Hossain A."/>
            <person name="Karabika E."/>
            <person name="Karaffa L."/>
            <person name="Karanyi Z."/>
            <person name="Krasevec N."/>
            <person name="Kuo A."/>
            <person name="Kusch H."/>
            <person name="LaButti K."/>
            <person name="Lagendijk E.L."/>
            <person name="Lapidus A."/>
            <person name="Levasseur A."/>
            <person name="Lindquist E."/>
            <person name="Lipzen A."/>
            <person name="Logrieco A.F."/>
            <person name="MacCabe A."/>
            <person name="Maekelae M.R."/>
            <person name="Malavazi I."/>
            <person name="Melin P."/>
            <person name="Meyer V."/>
            <person name="Mielnichuk N."/>
            <person name="Miskei M."/>
            <person name="Molnar A.P."/>
            <person name="Mule G."/>
            <person name="Ngan C.Y."/>
            <person name="Orejas M."/>
            <person name="Orosz E."/>
            <person name="Ouedraogo J.P."/>
            <person name="Overkamp K.M."/>
            <person name="Park H.-S."/>
            <person name="Perrone G."/>
            <person name="Piumi F."/>
            <person name="Punt P.J."/>
            <person name="Ram A.F."/>
            <person name="Ramon A."/>
            <person name="Rauscher S."/>
            <person name="Record E."/>
            <person name="Riano-Pachon D.M."/>
            <person name="Robert V."/>
            <person name="Roehrig J."/>
            <person name="Ruller R."/>
            <person name="Salamov A."/>
            <person name="Salih N.S."/>
            <person name="Samson R.A."/>
            <person name="Sandor E."/>
            <person name="Sanguinetti M."/>
            <person name="Schuetze T."/>
            <person name="Sepcic K."/>
            <person name="Shelest E."/>
            <person name="Sherlock G."/>
            <person name="Sophianopoulou V."/>
            <person name="Squina F.M."/>
            <person name="Sun H."/>
            <person name="Susca A."/>
            <person name="Todd R.B."/>
            <person name="Tsang A."/>
            <person name="Unkles S.E."/>
            <person name="van de Wiele N."/>
            <person name="van Rossen-Uffink D."/>
            <person name="Oliveira J.V."/>
            <person name="Vesth T.C."/>
            <person name="Visser J."/>
            <person name="Yu J.-H."/>
            <person name="Zhou M."/>
            <person name="Andersen M.R."/>
            <person name="Archer D.B."/>
            <person name="Baker S.E."/>
            <person name="Benoit I."/>
            <person name="Brakhage A.A."/>
            <person name="Braus G.H."/>
            <person name="Fischer R."/>
            <person name="Frisvad J.C."/>
            <person name="Goldman G.H."/>
            <person name="Houbraken J."/>
            <person name="Oakley B."/>
            <person name="Pocsi I."/>
            <person name="Scazzocchio C."/>
            <person name="Seiboth B."/>
            <person name="vanKuyk P.A."/>
            <person name="Wortman J."/>
            <person name="Dyer P.S."/>
            <person name="Grigoriev I.V."/>
        </authorList>
    </citation>
    <scope>NUCLEOTIDE SEQUENCE [LARGE SCALE GENOMIC DNA]</scope>
    <source>
        <strain evidence="8">DTO 134E9</strain>
    </source>
</reference>
<dbReference type="HAMAP" id="MF_01925">
    <property type="entry name" value="P5C_reductase"/>
    <property type="match status" value="1"/>
</dbReference>
<feature type="binding site" evidence="4">
    <location>
        <begin position="14"/>
        <end position="19"/>
    </location>
    <ligand>
        <name>NADP(+)</name>
        <dbReference type="ChEBI" id="CHEBI:58349"/>
    </ligand>
</feature>
<dbReference type="PROSITE" id="PS00521">
    <property type="entry name" value="P5CR"/>
    <property type="match status" value="1"/>
</dbReference>
<keyword evidence="8" id="KW-1185">Reference proteome</keyword>
<organism evidence="7 8">
    <name type="scientific">Aspergillus wentii DTO 134E9</name>
    <dbReference type="NCBI Taxonomy" id="1073089"/>
    <lineage>
        <taxon>Eukaryota</taxon>
        <taxon>Fungi</taxon>
        <taxon>Dikarya</taxon>
        <taxon>Ascomycota</taxon>
        <taxon>Pezizomycotina</taxon>
        <taxon>Eurotiomycetes</taxon>
        <taxon>Eurotiomycetidae</taxon>
        <taxon>Eurotiales</taxon>
        <taxon>Aspergillaceae</taxon>
        <taxon>Aspergillus</taxon>
        <taxon>Aspergillus subgen. Cremei</taxon>
    </lineage>
</organism>
<keyword evidence="3" id="KW-0560">Oxidoreductase</keyword>
<evidence type="ECO:0000256" key="2">
    <source>
        <dbReference type="ARBA" id="ARBA00022857"/>
    </source>
</evidence>
<name>A0A1L9RML7_ASPWE</name>
<comment type="similarity">
    <text evidence="1">Belongs to the pyrroline-5-carboxylate reductase family.</text>
</comment>
<sequence>MTISTHDPIRLAFIGGGHLAQAIISGILSSTNPWTLNCDITVTARRPEHIQQLQSRFPQLRVTDNNLDQRIWQDTEILRHNPTQDNAPPPILFLCTRPADIPTVAKQLAPALESLDPSVRPTIVTMCPGITVSQLQSWLPAGTAIIRSMPNTPVEVREGATALFASADATLRVNHVKLVLEEVSPLVSIVEQESMLDVVAAVSGSGPAHFFFVIESMVAAAEAMGLPRDAAEPLVVQSCLGAGFLAKASSKPVASLRKEVCVPGGSTEKAISHLNQSGVQELFRVAMQKSLDANLKMRFC</sequence>
<evidence type="ECO:0000313" key="8">
    <source>
        <dbReference type="Proteomes" id="UP000184383"/>
    </source>
</evidence>
<dbReference type="RefSeq" id="XP_040689753.1">
    <property type="nucleotide sequence ID" value="XM_040835524.1"/>
</dbReference>
<dbReference type="VEuPathDB" id="FungiDB:ASPWEDRAFT_41310"/>
<dbReference type="Proteomes" id="UP000184383">
    <property type="component" value="Unassembled WGS sequence"/>
</dbReference>
<dbReference type="OrthoDB" id="10263291at2759"/>
<keyword evidence="2 4" id="KW-0521">NADP</keyword>